<proteinExistence type="predicted"/>
<sequence>MNTKIIVGVVGAVVIAGVAFYGGIVYGKSSAPVRGQFANGQFIGGPNGAGGGTGMRGGANGGGFTAGEIISKDASSITIKMQDGSTKIVLVGSSIEITKSAAGSVEDLATGINVTVVGTANSDGSVTAESVQIRPAGAVPFGGPARTNQ</sequence>
<evidence type="ECO:0000256" key="1">
    <source>
        <dbReference type="SAM" id="Phobius"/>
    </source>
</evidence>
<protein>
    <recommendedName>
        <fullName evidence="4">DUF5666 domain-containing protein</fullName>
    </recommendedName>
</protein>
<accession>A0A1F6CXE8</accession>
<keyword evidence="1" id="KW-0472">Membrane</keyword>
<feature type="transmembrane region" description="Helical" evidence="1">
    <location>
        <begin position="6"/>
        <end position="26"/>
    </location>
</feature>
<reference evidence="2 3" key="1">
    <citation type="journal article" date="2016" name="Nat. Commun.">
        <title>Thousands of microbial genomes shed light on interconnected biogeochemical processes in an aquifer system.</title>
        <authorList>
            <person name="Anantharaman K."/>
            <person name="Brown C.T."/>
            <person name="Hug L.A."/>
            <person name="Sharon I."/>
            <person name="Castelle C.J."/>
            <person name="Probst A.J."/>
            <person name="Thomas B.C."/>
            <person name="Singh A."/>
            <person name="Wilkins M.J."/>
            <person name="Karaoz U."/>
            <person name="Brodie E.L."/>
            <person name="Williams K.H."/>
            <person name="Hubbard S.S."/>
            <person name="Banfield J.F."/>
        </authorList>
    </citation>
    <scope>NUCLEOTIDE SEQUENCE [LARGE SCALE GENOMIC DNA]</scope>
</reference>
<evidence type="ECO:0008006" key="4">
    <source>
        <dbReference type="Google" id="ProtNLM"/>
    </source>
</evidence>
<evidence type="ECO:0000313" key="3">
    <source>
        <dbReference type="Proteomes" id="UP000176863"/>
    </source>
</evidence>
<evidence type="ECO:0000313" key="2">
    <source>
        <dbReference type="EMBL" id="OGG53835.1"/>
    </source>
</evidence>
<dbReference type="STRING" id="1798480.A2851_01425"/>
<dbReference type="EMBL" id="MFKT01000008">
    <property type="protein sequence ID" value="OGG53835.1"/>
    <property type="molecule type" value="Genomic_DNA"/>
</dbReference>
<gene>
    <name evidence="2" type="ORF">A2851_01425</name>
</gene>
<dbReference type="Proteomes" id="UP000176863">
    <property type="component" value="Unassembled WGS sequence"/>
</dbReference>
<comment type="caution">
    <text evidence="2">The sequence shown here is derived from an EMBL/GenBank/DDBJ whole genome shotgun (WGS) entry which is preliminary data.</text>
</comment>
<keyword evidence="1" id="KW-0812">Transmembrane</keyword>
<name>A0A1F6CXE8_9BACT</name>
<organism evidence="2 3">
    <name type="scientific">Candidatus Kaiserbacteria bacterium RIFCSPHIGHO2_01_FULL_53_29</name>
    <dbReference type="NCBI Taxonomy" id="1798480"/>
    <lineage>
        <taxon>Bacteria</taxon>
        <taxon>Candidatus Kaiseribacteriota</taxon>
    </lineage>
</organism>
<dbReference type="AlphaFoldDB" id="A0A1F6CXE8"/>
<keyword evidence="1" id="KW-1133">Transmembrane helix</keyword>